<dbReference type="SMART" id="SM00387">
    <property type="entry name" value="HATPase_c"/>
    <property type="match status" value="1"/>
</dbReference>
<feature type="domain" description="PAC" evidence="13">
    <location>
        <begin position="398"/>
        <end position="450"/>
    </location>
</feature>
<dbReference type="SUPFAM" id="SSF55785">
    <property type="entry name" value="PYP-like sensor domain (PAS domain)"/>
    <property type="match status" value="3"/>
</dbReference>
<dbReference type="Proteomes" id="UP001431784">
    <property type="component" value="Unassembled WGS sequence"/>
</dbReference>
<keyword evidence="6" id="KW-0418">Kinase</keyword>
<dbReference type="InterPro" id="IPR000014">
    <property type="entry name" value="PAS"/>
</dbReference>
<dbReference type="InterPro" id="IPR036890">
    <property type="entry name" value="HATPase_C_sf"/>
</dbReference>
<dbReference type="InterPro" id="IPR003661">
    <property type="entry name" value="HisK_dim/P_dom"/>
</dbReference>
<evidence type="ECO:0000256" key="9">
    <source>
        <dbReference type="PROSITE-ProRule" id="PRU00169"/>
    </source>
</evidence>
<dbReference type="SUPFAM" id="SSF47384">
    <property type="entry name" value="Homodimeric domain of signal transducing histidine kinase"/>
    <property type="match status" value="1"/>
</dbReference>
<evidence type="ECO:0000256" key="7">
    <source>
        <dbReference type="ARBA" id="ARBA00022840"/>
    </source>
</evidence>
<dbReference type="Pfam" id="PF08448">
    <property type="entry name" value="PAS_4"/>
    <property type="match status" value="2"/>
</dbReference>
<dbReference type="SMART" id="SM00065">
    <property type="entry name" value="GAF"/>
    <property type="match status" value="1"/>
</dbReference>
<dbReference type="InterPro" id="IPR011006">
    <property type="entry name" value="CheY-like_superfamily"/>
</dbReference>
<organism evidence="14 15">
    <name type="scientific">Roseinatronobacter alkalisoli</name>
    <dbReference type="NCBI Taxonomy" id="3028235"/>
    <lineage>
        <taxon>Bacteria</taxon>
        <taxon>Pseudomonadati</taxon>
        <taxon>Pseudomonadota</taxon>
        <taxon>Alphaproteobacteria</taxon>
        <taxon>Rhodobacterales</taxon>
        <taxon>Paracoccaceae</taxon>
        <taxon>Roseinatronobacter</taxon>
    </lineage>
</organism>
<dbReference type="InterPro" id="IPR003594">
    <property type="entry name" value="HATPase_dom"/>
</dbReference>
<name>A0ABT5T7K0_9RHOB</name>
<dbReference type="Gene3D" id="3.40.50.2300">
    <property type="match status" value="1"/>
</dbReference>
<dbReference type="EMBL" id="JAQZSM010000005">
    <property type="protein sequence ID" value="MDD7971098.1"/>
    <property type="molecule type" value="Genomic_DNA"/>
</dbReference>
<evidence type="ECO:0000256" key="2">
    <source>
        <dbReference type="ARBA" id="ARBA00012438"/>
    </source>
</evidence>
<keyword evidence="4" id="KW-0808">Transferase</keyword>
<evidence type="ECO:0000256" key="3">
    <source>
        <dbReference type="ARBA" id="ARBA00022553"/>
    </source>
</evidence>
<dbReference type="InterPro" id="IPR036097">
    <property type="entry name" value="HisK_dim/P_sf"/>
</dbReference>
<dbReference type="SUPFAM" id="SSF52172">
    <property type="entry name" value="CheY-like"/>
    <property type="match status" value="1"/>
</dbReference>
<dbReference type="SMART" id="SM00388">
    <property type="entry name" value="HisKA"/>
    <property type="match status" value="1"/>
</dbReference>
<dbReference type="Pfam" id="PF00072">
    <property type="entry name" value="Response_reg"/>
    <property type="match status" value="1"/>
</dbReference>
<sequence>MPDAQDDMNMGSCPDGAADTAGLVKAFADAQNLLHRCGPEYTDRTIMAALQSLAQAMGADRAYVFRIRDAVSVDNTHEWCADGIAPLKAQLQRLPYETGDPFWQAFRGSGQAFQVDIRTVPVNTAFRQLLEEQEIRSLIASSLWSEGEIIGLVGLDFVRTHRQFTELEGSLMHAFAASLGLALNLADQARAHDRAQSELQLERARVTAMVSALPELLVETDNDGTIIGFNQSDPLVFALNPDEVIGRPPERVLPPRVAGIVRNAMKEVDHFGWSRSIPYTLSFPDGEKRFTLTATKRQGDHPRKPHGYLFVVRDVTESYLQDKQIRQLGRVAELSTNLIMLTDKNRGITWMNPACVARTGYSLSMALSRRPSDILHLYESAPDIAGDICNALDNGQGINTELQAHSRRGMSYWLDLNVQPLRSPEGHVLGYMVVGVDITSHKLAEARALRDKAHAMEATHEGIAILNPDGRFSYLNHAIRQVLRLPLDADVSALHWHELIPADHMAKLTTILSELTCQGYWSGEIMLPDAAGRDAWYDLSMSVQDDSSIFLIMRNITARKLAKTERERLRTQLQIAQSRQLMSQLAGGLAHDFANILAVIVGSVDMLQPRADADIAPGLARIRAAGRQGQALVANLMQLGKVKPTECMVDLQELLRQSVELVRPALGNGIAVAMECDNGAGVALADTTEMMQVLINLIMNATDAIGQKASAGGCITLRLTAHDHLAPQSDLEVGSISAGQPYAVIDISDTGTGISPDRRAEVFKPYFTTKRGEGTGLGLAIVAHVVASRGWGLKVLDAAGGGTIMRLYLPAPVRPAPAVLTDAAGPAQVSTQSLAGRNVLLVHEDDSVLQSLAEILSAAAAEVASSTDPSDALNAVREDPTAWDTVILDGGRRQVDGLDILQELAELNCKLQILLLTDPKELHFANDLDMGAATAFLPKPFSGAELIAVLARAPVS</sequence>
<evidence type="ECO:0000259" key="11">
    <source>
        <dbReference type="PROSITE" id="PS50110"/>
    </source>
</evidence>
<dbReference type="CDD" id="cd00130">
    <property type="entry name" value="PAS"/>
    <property type="match status" value="3"/>
</dbReference>
<dbReference type="NCBIfam" id="TIGR00229">
    <property type="entry name" value="sensory_box"/>
    <property type="match status" value="1"/>
</dbReference>
<feature type="domain" description="PAS" evidence="12">
    <location>
        <begin position="202"/>
        <end position="247"/>
    </location>
</feature>
<evidence type="ECO:0000256" key="4">
    <source>
        <dbReference type="ARBA" id="ARBA00022679"/>
    </source>
</evidence>
<dbReference type="RefSeq" id="WP_274351782.1">
    <property type="nucleotide sequence ID" value="NZ_JAQZSM010000005.1"/>
</dbReference>
<dbReference type="SUPFAM" id="SSF55874">
    <property type="entry name" value="ATPase domain of HSP90 chaperone/DNA topoisomerase II/histidine kinase"/>
    <property type="match status" value="1"/>
</dbReference>
<dbReference type="InterPro" id="IPR004358">
    <property type="entry name" value="Sig_transdc_His_kin-like_C"/>
</dbReference>
<dbReference type="SMART" id="SM00448">
    <property type="entry name" value="REC"/>
    <property type="match status" value="1"/>
</dbReference>
<dbReference type="Gene3D" id="3.30.450.40">
    <property type="match status" value="1"/>
</dbReference>
<dbReference type="PROSITE" id="PS50110">
    <property type="entry name" value="RESPONSE_REGULATORY"/>
    <property type="match status" value="1"/>
</dbReference>
<evidence type="ECO:0000256" key="6">
    <source>
        <dbReference type="ARBA" id="ARBA00022777"/>
    </source>
</evidence>
<comment type="caution">
    <text evidence="14">The sequence shown here is derived from an EMBL/GenBank/DDBJ whole genome shotgun (WGS) entry which is preliminary data.</text>
</comment>
<evidence type="ECO:0000313" key="15">
    <source>
        <dbReference type="Proteomes" id="UP001431784"/>
    </source>
</evidence>
<evidence type="ECO:0000256" key="8">
    <source>
        <dbReference type="ARBA" id="ARBA00023012"/>
    </source>
</evidence>
<reference evidence="14" key="1">
    <citation type="submission" date="2023-02" db="EMBL/GenBank/DDBJ databases">
        <title>Description of Roseinatronobacter alkalisoli sp. nov., an alkaliphilic bacerium isolated from soda soil.</title>
        <authorList>
            <person name="Wei W."/>
        </authorList>
    </citation>
    <scope>NUCLEOTIDE SEQUENCE</scope>
    <source>
        <strain evidence="14">HJB301</strain>
    </source>
</reference>
<dbReference type="SUPFAM" id="SSF55781">
    <property type="entry name" value="GAF domain-like"/>
    <property type="match status" value="1"/>
</dbReference>
<keyword evidence="15" id="KW-1185">Reference proteome</keyword>
<evidence type="ECO:0000259" key="10">
    <source>
        <dbReference type="PROSITE" id="PS50109"/>
    </source>
</evidence>
<evidence type="ECO:0000313" key="14">
    <source>
        <dbReference type="EMBL" id="MDD7971098.1"/>
    </source>
</evidence>
<feature type="domain" description="Histidine kinase" evidence="10">
    <location>
        <begin position="588"/>
        <end position="813"/>
    </location>
</feature>
<dbReference type="EC" id="2.7.13.3" evidence="2"/>
<dbReference type="InterPro" id="IPR035965">
    <property type="entry name" value="PAS-like_dom_sf"/>
</dbReference>
<dbReference type="Pfam" id="PF01590">
    <property type="entry name" value="GAF"/>
    <property type="match status" value="1"/>
</dbReference>
<evidence type="ECO:0000259" key="13">
    <source>
        <dbReference type="PROSITE" id="PS50113"/>
    </source>
</evidence>
<dbReference type="PROSITE" id="PS50112">
    <property type="entry name" value="PAS"/>
    <property type="match status" value="1"/>
</dbReference>
<keyword evidence="3 9" id="KW-0597">Phosphoprotein</keyword>
<dbReference type="InterPro" id="IPR029016">
    <property type="entry name" value="GAF-like_dom_sf"/>
</dbReference>
<dbReference type="PRINTS" id="PR00344">
    <property type="entry name" value="BCTRLSENSOR"/>
</dbReference>
<dbReference type="PROSITE" id="PS50113">
    <property type="entry name" value="PAC"/>
    <property type="match status" value="1"/>
</dbReference>
<evidence type="ECO:0000259" key="12">
    <source>
        <dbReference type="PROSITE" id="PS50112"/>
    </source>
</evidence>
<dbReference type="Pfam" id="PF02518">
    <property type="entry name" value="HATPase_c"/>
    <property type="match status" value="1"/>
</dbReference>
<dbReference type="Gene3D" id="3.30.450.20">
    <property type="entry name" value="PAS domain"/>
    <property type="match status" value="3"/>
</dbReference>
<feature type="modified residue" description="4-aspartylphosphate" evidence="9">
    <location>
        <position position="889"/>
    </location>
</feature>
<evidence type="ECO:0000256" key="1">
    <source>
        <dbReference type="ARBA" id="ARBA00000085"/>
    </source>
</evidence>
<dbReference type="InterPro" id="IPR005467">
    <property type="entry name" value="His_kinase_dom"/>
</dbReference>
<gene>
    <name evidence="14" type="ORF">PUT78_08295</name>
</gene>
<keyword evidence="5" id="KW-0547">Nucleotide-binding</keyword>
<feature type="domain" description="Response regulatory" evidence="11">
    <location>
        <begin position="838"/>
        <end position="954"/>
    </location>
</feature>
<dbReference type="PANTHER" id="PTHR43065:SF46">
    <property type="entry name" value="C4-DICARBOXYLATE TRANSPORT SENSOR PROTEIN DCTB"/>
    <property type="match status" value="1"/>
</dbReference>
<accession>A0ABT5T7K0</accession>
<dbReference type="PANTHER" id="PTHR43065">
    <property type="entry name" value="SENSOR HISTIDINE KINASE"/>
    <property type="match status" value="1"/>
</dbReference>
<dbReference type="InterPro" id="IPR001789">
    <property type="entry name" value="Sig_transdc_resp-reg_receiver"/>
</dbReference>
<dbReference type="PROSITE" id="PS50109">
    <property type="entry name" value="HIS_KIN"/>
    <property type="match status" value="1"/>
</dbReference>
<protein>
    <recommendedName>
        <fullName evidence="2">histidine kinase</fullName>
        <ecNumber evidence="2">2.7.13.3</ecNumber>
    </recommendedName>
</protein>
<dbReference type="InterPro" id="IPR003018">
    <property type="entry name" value="GAF"/>
</dbReference>
<dbReference type="Gene3D" id="3.30.565.10">
    <property type="entry name" value="Histidine kinase-like ATPase, C-terminal domain"/>
    <property type="match status" value="1"/>
</dbReference>
<comment type="catalytic activity">
    <reaction evidence="1">
        <text>ATP + protein L-histidine = ADP + protein N-phospho-L-histidine.</text>
        <dbReference type="EC" id="2.7.13.3"/>
    </reaction>
</comment>
<proteinExistence type="predicted"/>
<dbReference type="SMART" id="SM00091">
    <property type="entry name" value="PAS"/>
    <property type="match status" value="3"/>
</dbReference>
<keyword evidence="8" id="KW-0902">Two-component regulatory system</keyword>
<dbReference type="Gene3D" id="1.10.287.130">
    <property type="match status" value="1"/>
</dbReference>
<keyword evidence="7" id="KW-0067">ATP-binding</keyword>
<evidence type="ECO:0000256" key="5">
    <source>
        <dbReference type="ARBA" id="ARBA00022741"/>
    </source>
</evidence>
<dbReference type="InterPro" id="IPR013656">
    <property type="entry name" value="PAS_4"/>
</dbReference>
<dbReference type="Pfam" id="PF13426">
    <property type="entry name" value="PAS_9"/>
    <property type="match status" value="1"/>
</dbReference>
<dbReference type="InterPro" id="IPR000700">
    <property type="entry name" value="PAS-assoc_C"/>
</dbReference>